<sequence>MCSEIKKRIDYSNIYYYEDKEVNANIVPGIGAKELQNLNAVSDARLYKNLIQSLYMNGCNMEFFDIYDSKSAEQYNIHQLDKYAGKNDFITILDTLAYLYLSLEGDFYDNKFIMWKDMEYVFEKNNFFIDKSSQYPETRAKEYEKYKNEIHNMIHDVLEKWPTISDMLANNGKSVHYHLDDLMLRVNTTR</sequence>
<evidence type="ECO:0000313" key="1">
    <source>
        <dbReference type="EMBL" id="SSW95486.1"/>
    </source>
</evidence>
<reference evidence="1" key="1">
    <citation type="submission" date="2018-04" db="EMBL/GenBank/DDBJ databases">
        <authorList>
            <person name="Go L.Y."/>
            <person name="Mitchell J.A."/>
        </authorList>
    </citation>
    <scope>NUCLEOTIDE SEQUENCE</scope>
    <source>
        <strain evidence="1">ARTV</strain>
    </source>
</reference>
<organism evidence="1">
    <name type="scientific">Arsenophonus endosymbiont of Trialeurodes vaporariorum</name>
    <dbReference type="NCBI Taxonomy" id="235567"/>
    <lineage>
        <taxon>Bacteria</taxon>
        <taxon>Pseudomonadati</taxon>
        <taxon>Pseudomonadota</taxon>
        <taxon>Gammaproteobacteria</taxon>
        <taxon>Enterobacterales</taxon>
        <taxon>Morganellaceae</taxon>
        <taxon>Arsenophonus</taxon>
    </lineage>
</organism>
<dbReference type="AlphaFoldDB" id="A0A3B0MM52"/>
<gene>
    <name evidence="1" type="ORF">ARTV_1430</name>
</gene>
<proteinExistence type="predicted"/>
<protein>
    <submittedName>
        <fullName evidence="1">Uncharacterized protein</fullName>
    </submittedName>
</protein>
<name>A0A3B0MM52_9GAMM</name>
<dbReference type="EMBL" id="UFQR01000005">
    <property type="protein sequence ID" value="SSW95486.1"/>
    <property type="molecule type" value="Genomic_DNA"/>
</dbReference>
<accession>A0A3B0MM52</accession>